<evidence type="ECO:0000256" key="10">
    <source>
        <dbReference type="ARBA" id="ARBA00023235"/>
    </source>
</evidence>
<evidence type="ECO:0000256" key="1">
    <source>
        <dbReference type="ARBA" id="ARBA00001966"/>
    </source>
</evidence>
<dbReference type="RefSeq" id="WP_210653397.1">
    <property type="nucleotide sequence ID" value="NZ_JAGKQQ010000001.1"/>
</dbReference>
<evidence type="ECO:0000256" key="12">
    <source>
        <dbReference type="ARBA" id="ARBA00044969"/>
    </source>
</evidence>
<sequence length="676" mass="73868">MDARKILGPDGLIAKKFPGFESRPQQLDMAEAVGDALDKKRQLLVEAGTGVGKSFAYLVPAIQAVSAKKDFKIVISTHTISLQEQLIRKDLPFLQSVLPGDYRPVLVKGRGNYLSLRRLRVSQSKASTLLDTPGAIDQLVQIGRWSRQTVDGSKSDLPVQPYEPVWDLVQSDSSNCLGRKCPHQADCFYFQARKRVFGANILVVNHSLFFADLALRRSGGGVLPEYDAVIFDEAHTLEDVAADHLGIGVSQGGVEYLMGQLLAARTQKGILATLGDGDAVAQLDATRQSTEKFFLSVYQWQLNQPKGNGPNSSGGSGRVREKQVVPDTLSGDLTKLGDTLHELAKGRDAEEEKMELTSRGDRLYSMAKSVKEWLNQDLPGQVYWVEVKPGRVPRVGLASAPIEVGPALKAQLYDRVPSVILASATLSVGGDAGFKLFQKRLGLDSAKTSQLGSPFDFQKQAELHLFRDMPDPSAQSAKYEDEVLKKIPDYVARTKGRAFVLFTSYGFLNRAAAQLGPWFAKHGYTLLVQGSGLPAPKLLEQFRDGNKAVLFGVDSFWQGVDVRGEALSNVIITKLPFSVPDRPLTEARLEAIQADGGNPFMDYQVPQAAIKLKQGFGRLIRTATDTGMVVLFDPRVITKPYGRVFLDALPDAKRFIDGEEAAPSEGRGGKRKVKAG</sequence>
<feature type="domain" description="Helicase ATP-binding" evidence="14">
    <location>
        <begin position="12"/>
        <end position="287"/>
    </location>
</feature>
<dbReference type="Pfam" id="PF06733">
    <property type="entry name" value="DEAD_2"/>
    <property type="match status" value="1"/>
</dbReference>
<keyword evidence="6" id="KW-0067">ATP-binding</keyword>
<dbReference type="EMBL" id="JAGKQQ010000001">
    <property type="protein sequence ID" value="MBP3955313.1"/>
    <property type="molecule type" value="Genomic_DNA"/>
</dbReference>
<evidence type="ECO:0000313" key="16">
    <source>
        <dbReference type="Proteomes" id="UP000676565"/>
    </source>
</evidence>
<dbReference type="InterPro" id="IPR014001">
    <property type="entry name" value="Helicase_ATP-bd"/>
</dbReference>
<proteinExistence type="inferred from homology"/>
<comment type="cofactor">
    <cofactor evidence="1">
        <name>[4Fe-4S] cluster</name>
        <dbReference type="ChEBI" id="CHEBI:49883"/>
    </cofactor>
</comment>
<name>A0ABS5BNQ1_9BACT</name>
<dbReference type="SMART" id="SM00487">
    <property type="entry name" value="DEXDc"/>
    <property type="match status" value="1"/>
</dbReference>
<evidence type="ECO:0000256" key="4">
    <source>
        <dbReference type="ARBA" id="ARBA00022801"/>
    </source>
</evidence>
<evidence type="ECO:0000256" key="2">
    <source>
        <dbReference type="ARBA" id="ARBA00022723"/>
    </source>
</evidence>
<reference evidence="15 16" key="1">
    <citation type="submission" date="2021-04" db="EMBL/GenBank/DDBJ databases">
        <authorList>
            <person name="Ivanova A."/>
        </authorList>
    </citation>
    <scope>NUCLEOTIDE SEQUENCE [LARGE SCALE GENOMIC DNA]</scope>
    <source>
        <strain evidence="15 16">G18</strain>
    </source>
</reference>
<keyword evidence="5 15" id="KW-0347">Helicase</keyword>
<evidence type="ECO:0000256" key="11">
    <source>
        <dbReference type="ARBA" id="ARBA00038058"/>
    </source>
</evidence>
<dbReference type="InterPro" id="IPR011545">
    <property type="entry name" value="DEAD/DEAH_box_helicase_dom"/>
</dbReference>
<keyword evidence="9" id="KW-0238">DNA-binding</keyword>
<dbReference type="Proteomes" id="UP000676565">
    <property type="component" value="Unassembled WGS sequence"/>
</dbReference>
<comment type="caution">
    <text evidence="15">The sequence shown here is derived from an EMBL/GenBank/DDBJ whole genome shotgun (WGS) entry which is preliminary data.</text>
</comment>
<evidence type="ECO:0000256" key="9">
    <source>
        <dbReference type="ARBA" id="ARBA00023125"/>
    </source>
</evidence>
<dbReference type="EC" id="5.6.2.3" evidence="12"/>
<keyword evidence="7" id="KW-0408">Iron</keyword>
<dbReference type="InterPro" id="IPR006555">
    <property type="entry name" value="ATP-dep_Helicase_C"/>
</dbReference>
<dbReference type="InterPro" id="IPR010614">
    <property type="entry name" value="RAD3-like_helicase_DEAD"/>
</dbReference>
<evidence type="ECO:0000256" key="8">
    <source>
        <dbReference type="ARBA" id="ARBA00023014"/>
    </source>
</evidence>
<accession>A0ABS5BNQ1</accession>
<dbReference type="InterPro" id="IPR014013">
    <property type="entry name" value="Helic_SF1/SF2_ATP-bd_DinG/Rad3"/>
</dbReference>
<comment type="catalytic activity">
    <reaction evidence="13">
        <text>ATP + H2O = ADP + phosphate + H(+)</text>
        <dbReference type="Rhea" id="RHEA:13065"/>
        <dbReference type="ChEBI" id="CHEBI:15377"/>
        <dbReference type="ChEBI" id="CHEBI:15378"/>
        <dbReference type="ChEBI" id="CHEBI:30616"/>
        <dbReference type="ChEBI" id="CHEBI:43474"/>
        <dbReference type="ChEBI" id="CHEBI:456216"/>
        <dbReference type="EC" id="5.6.2.3"/>
    </reaction>
</comment>
<dbReference type="Pfam" id="PF13307">
    <property type="entry name" value="Helicase_C_2"/>
    <property type="match status" value="1"/>
</dbReference>
<evidence type="ECO:0000256" key="3">
    <source>
        <dbReference type="ARBA" id="ARBA00022741"/>
    </source>
</evidence>
<keyword evidence="2" id="KW-0479">Metal-binding</keyword>
<keyword evidence="16" id="KW-1185">Reference proteome</keyword>
<dbReference type="PANTHER" id="PTHR11472:SF34">
    <property type="entry name" value="REGULATOR OF TELOMERE ELONGATION HELICASE 1"/>
    <property type="match status" value="1"/>
</dbReference>
<dbReference type="GO" id="GO:0004386">
    <property type="term" value="F:helicase activity"/>
    <property type="evidence" value="ECO:0007669"/>
    <property type="project" value="UniProtKB-KW"/>
</dbReference>
<keyword evidence="8" id="KW-0411">Iron-sulfur</keyword>
<evidence type="ECO:0000313" key="15">
    <source>
        <dbReference type="EMBL" id="MBP3955313.1"/>
    </source>
</evidence>
<keyword evidence="10" id="KW-0413">Isomerase</keyword>
<dbReference type="SUPFAM" id="SSF52540">
    <property type="entry name" value="P-loop containing nucleoside triphosphate hydrolases"/>
    <property type="match status" value="1"/>
</dbReference>
<dbReference type="InterPro" id="IPR027417">
    <property type="entry name" value="P-loop_NTPase"/>
</dbReference>
<keyword evidence="4" id="KW-0378">Hydrolase</keyword>
<dbReference type="InterPro" id="IPR045028">
    <property type="entry name" value="DinG/Rad3-like"/>
</dbReference>
<dbReference type="PROSITE" id="PS51193">
    <property type="entry name" value="HELICASE_ATP_BIND_2"/>
    <property type="match status" value="1"/>
</dbReference>
<organism evidence="15 16">
    <name type="scientific">Gemmata palustris</name>
    <dbReference type="NCBI Taxonomy" id="2822762"/>
    <lineage>
        <taxon>Bacteria</taxon>
        <taxon>Pseudomonadati</taxon>
        <taxon>Planctomycetota</taxon>
        <taxon>Planctomycetia</taxon>
        <taxon>Gemmatales</taxon>
        <taxon>Gemmataceae</taxon>
        <taxon>Gemmata</taxon>
    </lineage>
</organism>
<evidence type="ECO:0000256" key="5">
    <source>
        <dbReference type="ARBA" id="ARBA00022806"/>
    </source>
</evidence>
<dbReference type="SMART" id="SM00491">
    <property type="entry name" value="HELICc2"/>
    <property type="match status" value="1"/>
</dbReference>
<evidence type="ECO:0000256" key="13">
    <source>
        <dbReference type="ARBA" id="ARBA00048954"/>
    </source>
</evidence>
<gene>
    <name evidence="15" type="ORF">J8F10_08470</name>
</gene>
<keyword evidence="3" id="KW-0547">Nucleotide-binding</keyword>
<dbReference type="PANTHER" id="PTHR11472">
    <property type="entry name" value="DNA REPAIR DEAD HELICASE RAD3/XP-D SUBFAMILY MEMBER"/>
    <property type="match status" value="1"/>
</dbReference>
<evidence type="ECO:0000256" key="7">
    <source>
        <dbReference type="ARBA" id="ARBA00023004"/>
    </source>
</evidence>
<comment type="similarity">
    <text evidence="11">Belongs to the helicase family. DinG subfamily.</text>
</comment>
<dbReference type="Pfam" id="PF00270">
    <property type="entry name" value="DEAD"/>
    <property type="match status" value="1"/>
</dbReference>
<protein>
    <recommendedName>
        <fullName evidence="12">DNA 5'-3' helicase</fullName>
        <ecNumber evidence="12">5.6.2.3</ecNumber>
    </recommendedName>
</protein>
<evidence type="ECO:0000256" key="6">
    <source>
        <dbReference type="ARBA" id="ARBA00022840"/>
    </source>
</evidence>
<dbReference type="Gene3D" id="3.40.50.300">
    <property type="entry name" value="P-loop containing nucleotide triphosphate hydrolases"/>
    <property type="match status" value="2"/>
</dbReference>
<evidence type="ECO:0000259" key="14">
    <source>
        <dbReference type="PROSITE" id="PS51193"/>
    </source>
</evidence>